<sequence length="227" mass="25312">MADLLGKALNDYFTGNQEAFLLVHTSYGEIETMPAAVFFRTYENMPDLEKYALSLCRGKILDAGAGAGSHALELQKQNLEVVALDISPKAVEIMKQRGVLHAVTDDIFTYQGGRFDTILLLMNGIGIARDMIEINYLLKHLKSLLLPGGQLLLDSCDVAYLAGANIYQHYIGEVTYQFEYRGEKSEPFGWLYLAPPMLKKVAKASGWKCQIIYEEGESYLARLIEAS</sequence>
<evidence type="ECO:0000259" key="1">
    <source>
        <dbReference type="Pfam" id="PF13649"/>
    </source>
</evidence>
<dbReference type="InterPro" id="IPR029063">
    <property type="entry name" value="SAM-dependent_MTases_sf"/>
</dbReference>
<accession>A0ABT8R8G5</accession>
<organism evidence="2 3">
    <name type="scientific">Rhodocytophaga aerolata</name>
    <dbReference type="NCBI Taxonomy" id="455078"/>
    <lineage>
        <taxon>Bacteria</taxon>
        <taxon>Pseudomonadati</taxon>
        <taxon>Bacteroidota</taxon>
        <taxon>Cytophagia</taxon>
        <taxon>Cytophagales</taxon>
        <taxon>Rhodocytophagaceae</taxon>
        <taxon>Rhodocytophaga</taxon>
    </lineage>
</organism>
<dbReference type="CDD" id="cd02440">
    <property type="entry name" value="AdoMet_MTases"/>
    <property type="match status" value="1"/>
</dbReference>
<proteinExistence type="predicted"/>
<dbReference type="Pfam" id="PF13649">
    <property type="entry name" value="Methyltransf_25"/>
    <property type="match status" value="1"/>
</dbReference>
<dbReference type="EMBL" id="JAUKPO010000009">
    <property type="protein sequence ID" value="MDO1447986.1"/>
    <property type="molecule type" value="Genomic_DNA"/>
</dbReference>
<protein>
    <submittedName>
        <fullName evidence="2">Class I SAM-dependent methyltransferase</fullName>
        <ecNumber evidence="2">2.1.-.-</ecNumber>
    </submittedName>
</protein>
<dbReference type="Proteomes" id="UP001168528">
    <property type="component" value="Unassembled WGS sequence"/>
</dbReference>
<dbReference type="InterPro" id="IPR041698">
    <property type="entry name" value="Methyltransf_25"/>
</dbReference>
<keyword evidence="3" id="KW-1185">Reference proteome</keyword>
<dbReference type="RefSeq" id="WP_302038791.1">
    <property type="nucleotide sequence ID" value="NZ_JAUKPO010000009.1"/>
</dbReference>
<dbReference type="EC" id="2.1.-.-" evidence="2"/>
<evidence type="ECO:0000313" key="3">
    <source>
        <dbReference type="Proteomes" id="UP001168528"/>
    </source>
</evidence>
<comment type="caution">
    <text evidence="2">The sequence shown here is derived from an EMBL/GenBank/DDBJ whole genome shotgun (WGS) entry which is preliminary data.</text>
</comment>
<keyword evidence="2" id="KW-0808">Transferase</keyword>
<dbReference type="GO" id="GO:0008168">
    <property type="term" value="F:methyltransferase activity"/>
    <property type="evidence" value="ECO:0007669"/>
    <property type="project" value="UniProtKB-KW"/>
</dbReference>
<dbReference type="SUPFAM" id="SSF53335">
    <property type="entry name" value="S-adenosyl-L-methionine-dependent methyltransferases"/>
    <property type="match status" value="1"/>
</dbReference>
<dbReference type="GO" id="GO:0032259">
    <property type="term" value="P:methylation"/>
    <property type="evidence" value="ECO:0007669"/>
    <property type="project" value="UniProtKB-KW"/>
</dbReference>
<reference evidence="2" key="1">
    <citation type="submission" date="2023-07" db="EMBL/GenBank/DDBJ databases">
        <title>The genome sequence of Rhodocytophaga aerolata KACC 12507.</title>
        <authorList>
            <person name="Zhang X."/>
        </authorList>
    </citation>
    <scope>NUCLEOTIDE SEQUENCE</scope>
    <source>
        <strain evidence="2">KACC 12507</strain>
    </source>
</reference>
<dbReference type="Gene3D" id="3.40.50.150">
    <property type="entry name" value="Vaccinia Virus protein VP39"/>
    <property type="match status" value="1"/>
</dbReference>
<name>A0ABT8R8G5_9BACT</name>
<evidence type="ECO:0000313" key="2">
    <source>
        <dbReference type="EMBL" id="MDO1447986.1"/>
    </source>
</evidence>
<gene>
    <name evidence="2" type="ORF">Q0590_17065</name>
</gene>
<feature type="domain" description="Methyltransferase" evidence="1">
    <location>
        <begin position="60"/>
        <end position="149"/>
    </location>
</feature>
<keyword evidence="2" id="KW-0489">Methyltransferase</keyword>